<evidence type="ECO:0000313" key="10">
    <source>
        <dbReference type="Proteomes" id="UP001497623"/>
    </source>
</evidence>
<evidence type="ECO:0000256" key="5">
    <source>
        <dbReference type="ARBA" id="ARBA00023136"/>
    </source>
</evidence>
<dbReference type="InterPro" id="IPR036259">
    <property type="entry name" value="MFS_trans_sf"/>
</dbReference>
<keyword evidence="3 7" id="KW-0812">Transmembrane</keyword>
<feature type="transmembrane region" description="Helical" evidence="7">
    <location>
        <begin position="211"/>
        <end position="231"/>
    </location>
</feature>
<gene>
    <name evidence="9" type="ORF">MNOR_LOCUS40006</name>
</gene>
<keyword evidence="5 7" id="KW-0472">Membrane</keyword>
<dbReference type="CDD" id="cd17328">
    <property type="entry name" value="MFS_spinster_like"/>
    <property type="match status" value="1"/>
</dbReference>
<keyword evidence="4 7" id="KW-1133">Transmembrane helix</keyword>
<dbReference type="Proteomes" id="UP001497623">
    <property type="component" value="Unassembled WGS sequence"/>
</dbReference>
<protein>
    <recommendedName>
        <fullName evidence="8">Major facilitator superfamily (MFS) profile domain-containing protein</fullName>
    </recommendedName>
</protein>
<evidence type="ECO:0000259" key="8">
    <source>
        <dbReference type="PROSITE" id="PS50850"/>
    </source>
</evidence>
<feature type="transmembrane region" description="Helical" evidence="7">
    <location>
        <begin position="302"/>
        <end position="322"/>
    </location>
</feature>
<dbReference type="GO" id="GO:0022857">
    <property type="term" value="F:transmembrane transporter activity"/>
    <property type="evidence" value="ECO:0007669"/>
    <property type="project" value="InterPro"/>
</dbReference>
<feature type="transmembrane region" description="Helical" evidence="7">
    <location>
        <begin position="88"/>
        <end position="111"/>
    </location>
</feature>
<feature type="transmembrane region" description="Helical" evidence="7">
    <location>
        <begin position="468"/>
        <end position="491"/>
    </location>
</feature>
<evidence type="ECO:0000256" key="7">
    <source>
        <dbReference type="SAM" id="Phobius"/>
    </source>
</evidence>
<evidence type="ECO:0000256" key="4">
    <source>
        <dbReference type="ARBA" id="ARBA00022989"/>
    </source>
</evidence>
<feature type="transmembrane region" description="Helical" evidence="7">
    <location>
        <begin position="437"/>
        <end position="456"/>
    </location>
</feature>
<dbReference type="PANTHER" id="PTHR23505">
    <property type="entry name" value="SPINSTER"/>
    <property type="match status" value="1"/>
</dbReference>
<feature type="domain" description="Major facilitator superfamily (MFS) profile" evidence="8">
    <location>
        <begin position="19"/>
        <end position="492"/>
    </location>
</feature>
<dbReference type="PROSITE" id="PS50850">
    <property type="entry name" value="MFS"/>
    <property type="match status" value="1"/>
</dbReference>
<feature type="transmembrane region" description="Helical" evidence="7">
    <location>
        <begin position="7"/>
        <end position="30"/>
    </location>
</feature>
<dbReference type="SUPFAM" id="SSF103473">
    <property type="entry name" value="MFS general substrate transporter"/>
    <property type="match status" value="1"/>
</dbReference>
<dbReference type="InterPro" id="IPR011701">
    <property type="entry name" value="MFS"/>
</dbReference>
<feature type="transmembrane region" description="Helical" evidence="7">
    <location>
        <begin position="177"/>
        <end position="199"/>
    </location>
</feature>
<evidence type="ECO:0000256" key="1">
    <source>
        <dbReference type="ARBA" id="ARBA00004141"/>
    </source>
</evidence>
<feature type="transmembrane region" description="Helical" evidence="7">
    <location>
        <begin position="404"/>
        <end position="425"/>
    </location>
</feature>
<dbReference type="InterPro" id="IPR044770">
    <property type="entry name" value="MFS_spinster-like"/>
</dbReference>
<sequence length="493" mass="54276">MPVNERLTTWMSLGVLTLVYTVGELSHFLLGVTSTPISQDLHYGDHACMRRPNTQNQSVKCYKMETEMECEKFNVSCYWDYSGLGIEYQILAGPSFVFIFTICGVIIGFLADKLNRKIIVAVCLSVLTTATGLTGAAMSYWQLAVLRMLIGAGDSCFTPTCTSMITDMFPKSHCGMALGIFNWGVYFGYGLSYLIGNFVTTADIGGMGWRMSYIVSGVIGIFVTLLLAVFVKDPPKTANCAKLSDSEQEQHNSSRYKTKYTVESSAYTNNASESSEAEQESANVDIVSEVKIVDQNKSTVKVLLSPTIIMLCLAACVRHTAGFTWAYNTQLYFNTYYPEYNLGVWITCDSIFGGSLGVAVGGIVSDKLVKRLGLRARLYVLAASQLLATPFAIGVLYLEPPGAFFSLLGAYIFAEMWFGVMFAVLMDLVPSESRATAVGIFLFVMNNVGGNLPVVVTPLRKATDYRTALLIMYPMFYFLSSILFFITSFTIKS</sequence>
<evidence type="ECO:0000313" key="9">
    <source>
        <dbReference type="EMBL" id="CAL4234721.1"/>
    </source>
</evidence>
<comment type="subcellular location">
    <subcellularLocation>
        <location evidence="1">Membrane</location>
        <topology evidence="1">Multi-pass membrane protein</topology>
    </subcellularLocation>
</comment>
<keyword evidence="2" id="KW-0813">Transport</keyword>
<evidence type="ECO:0000256" key="6">
    <source>
        <dbReference type="ARBA" id="ARBA00024338"/>
    </source>
</evidence>
<comment type="similarity">
    <text evidence="6">Belongs to the major facilitator superfamily. Spinster (TC 2.A.1.49) family.</text>
</comment>
<reference evidence="9 10" key="1">
    <citation type="submission" date="2024-05" db="EMBL/GenBank/DDBJ databases">
        <authorList>
            <person name="Wallberg A."/>
        </authorList>
    </citation>
    <scope>NUCLEOTIDE SEQUENCE [LARGE SCALE GENOMIC DNA]</scope>
</reference>
<feature type="transmembrane region" description="Helical" evidence="7">
    <location>
        <begin position="342"/>
        <end position="364"/>
    </location>
</feature>
<comment type="caution">
    <text evidence="9">The sequence shown here is derived from an EMBL/GenBank/DDBJ whole genome shotgun (WGS) entry which is preliminary data.</text>
</comment>
<dbReference type="PANTHER" id="PTHR23505:SF96">
    <property type="entry name" value="LP14756P"/>
    <property type="match status" value="1"/>
</dbReference>
<name>A0AAV2SSS6_MEGNR</name>
<feature type="transmembrane region" description="Helical" evidence="7">
    <location>
        <begin position="376"/>
        <end position="398"/>
    </location>
</feature>
<dbReference type="Gene3D" id="1.20.1250.20">
    <property type="entry name" value="MFS general substrate transporter like domains"/>
    <property type="match status" value="1"/>
</dbReference>
<dbReference type="EMBL" id="CAXKWB010113512">
    <property type="protein sequence ID" value="CAL4234721.1"/>
    <property type="molecule type" value="Genomic_DNA"/>
</dbReference>
<dbReference type="InterPro" id="IPR020846">
    <property type="entry name" value="MFS_dom"/>
</dbReference>
<organism evidence="9 10">
    <name type="scientific">Meganyctiphanes norvegica</name>
    <name type="common">Northern krill</name>
    <name type="synonym">Thysanopoda norvegica</name>
    <dbReference type="NCBI Taxonomy" id="48144"/>
    <lineage>
        <taxon>Eukaryota</taxon>
        <taxon>Metazoa</taxon>
        <taxon>Ecdysozoa</taxon>
        <taxon>Arthropoda</taxon>
        <taxon>Crustacea</taxon>
        <taxon>Multicrustacea</taxon>
        <taxon>Malacostraca</taxon>
        <taxon>Eumalacostraca</taxon>
        <taxon>Eucarida</taxon>
        <taxon>Euphausiacea</taxon>
        <taxon>Euphausiidae</taxon>
        <taxon>Meganyctiphanes</taxon>
    </lineage>
</organism>
<evidence type="ECO:0000256" key="3">
    <source>
        <dbReference type="ARBA" id="ARBA00022692"/>
    </source>
</evidence>
<accession>A0AAV2SSS6</accession>
<feature type="transmembrane region" description="Helical" evidence="7">
    <location>
        <begin position="118"/>
        <end position="138"/>
    </location>
</feature>
<keyword evidence="10" id="KW-1185">Reference proteome</keyword>
<dbReference type="Pfam" id="PF07690">
    <property type="entry name" value="MFS_1"/>
    <property type="match status" value="1"/>
</dbReference>
<evidence type="ECO:0000256" key="2">
    <source>
        <dbReference type="ARBA" id="ARBA00022448"/>
    </source>
</evidence>
<dbReference type="AlphaFoldDB" id="A0AAV2SSS6"/>
<proteinExistence type="inferred from homology"/>
<dbReference type="GO" id="GO:0016020">
    <property type="term" value="C:membrane"/>
    <property type="evidence" value="ECO:0007669"/>
    <property type="project" value="UniProtKB-SubCell"/>
</dbReference>